<dbReference type="KEGG" id="ttq:NIES37_06300"/>
<dbReference type="SUPFAM" id="SSF52540">
    <property type="entry name" value="P-loop containing nucleoside triphosphate hydrolases"/>
    <property type="match status" value="1"/>
</dbReference>
<protein>
    <submittedName>
        <fullName evidence="2">ATPase</fullName>
    </submittedName>
</protein>
<dbReference type="RefSeq" id="WP_096573869.1">
    <property type="nucleotide sequence ID" value="NZ_CAWNJS010000001.1"/>
</dbReference>
<evidence type="ECO:0000259" key="1">
    <source>
        <dbReference type="Pfam" id="PF13401"/>
    </source>
</evidence>
<evidence type="ECO:0000313" key="3">
    <source>
        <dbReference type="Proteomes" id="UP000218785"/>
    </source>
</evidence>
<reference evidence="2 3" key="1">
    <citation type="submission" date="2017-06" db="EMBL/GenBank/DDBJ databases">
        <title>Genome sequencing of cyanobaciteial culture collection at National Institute for Environmental Studies (NIES).</title>
        <authorList>
            <person name="Hirose Y."/>
            <person name="Shimura Y."/>
            <person name="Fujisawa T."/>
            <person name="Nakamura Y."/>
            <person name="Kawachi M."/>
        </authorList>
    </citation>
    <scope>NUCLEOTIDE SEQUENCE [LARGE SCALE GENOMIC DNA]</scope>
    <source>
        <strain evidence="2 3">NIES-37</strain>
    </source>
</reference>
<dbReference type="PANTHER" id="PTHR34301:SF8">
    <property type="entry name" value="ATPASE DOMAIN-CONTAINING PROTEIN"/>
    <property type="match status" value="1"/>
</dbReference>
<dbReference type="Pfam" id="PF13401">
    <property type="entry name" value="AAA_22"/>
    <property type="match status" value="1"/>
</dbReference>
<dbReference type="Gene3D" id="3.40.50.300">
    <property type="entry name" value="P-loop containing nucleotide triphosphate hydrolases"/>
    <property type="match status" value="1"/>
</dbReference>
<feature type="domain" description="ORC1/DEAH AAA+ ATPase" evidence="1">
    <location>
        <begin position="155"/>
        <end position="273"/>
    </location>
</feature>
<dbReference type="GO" id="GO:0016887">
    <property type="term" value="F:ATP hydrolysis activity"/>
    <property type="evidence" value="ECO:0007669"/>
    <property type="project" value="InterPro"/>
</dbReference>
<dbReference type="AlphaFoldDB" id="A0A1Z4MT89"/>
<name>A0A1Z4MT89_9CYAN</name>
<gene>
    <name evidence="2" type="ORF">NIES37_06300</name>
</gene>
<keyword evidence="3" id="KW-1185">Reference proteome</keyword>
<dbReference type="EMBL" id="AP018248">
    <property type="protein sequence ID" value="BAY96695.1"/>
    <property type="molecule type" value="Genomic_DNA"/>
</dbReference>
<proteinExistence type="predicted"/>
<evidence type="ECO:0000313" key="2">
    <source>
        <dbReference type="EMBL" id="BAY96695.1"/>
    </source>
</evidence>
<dbReference type="Proteomes" id="UP000218785">
    <property type="component" value="Chromosome"/>
</dbReference>
<dbReference type="InterPro" id="IPR049945">
    <property type="entry name" value="AAA_22"/>
</dbReference>
<organism evidence="2 3">
    <name type="scientific">Tolypothrix tenuis PCC 7101</name>
    <dbReference type="NCBI Taxonomy" id="231146"/>
    <lineage>
        <taxon>Bacteria</taxon>
        <taxon>Bacillati</taxon>
        <taxon>Cyanobacteriota</taxon>
        <taxon>Cyanophyceae</taxon>
        <taxon>Nostocales</taxon>
        <taxon>Tolypothrichaceae</taxon>
        <taxon>Tolypothrix</taxon>
    </lineage>
</organism>
<sequence length="359" mass="41679">MNSWEAFLVMEVCRKYGLSQKEEAIILAKFPDENTVNDNNQVAEQSLENPELPISAETVRRQMWTIYNERFSPQQDREGFPDYNQRSRGKDSRFLAWLQPKYLAWLRTQNSYVAPSVKTFTDNPFIPLNDIITEQHQLFGREREITRVFETLNSGSSVALIGEKKIGKSSLLQAIYQQAQHRLLKPRKPIYLNLSLIFNDDDFYDELCYQVGIAVSKGRQLIRELQKQQLLLLLDEVQQMTWGGFTRELRQQLRGLADGQANPPLRLVIAASEHLDVLFPDSRDNPSPFQGVCIEEVIQPWDENIVRGFIDSRLANTQVSFTEEEIIQLIQESSGHPQRLMYLCHRTYSRYMEGMKTAL</sequence>
<accession>A0A1Z4MT89</accession>
<dbReference type="InterPro" id="IPR027417">
    <property type="entry name" value="P-loop_NTPase"/>
</dbReference>
<dbReference type="PANTHER" id="PTHR34301">
    <property type="entry name" value="DNA-BINDING PROTEIN-RELATED"/>
    <property type="match status" value="1"/>
</dbReference>